<keyword evidence="2" id="KW-0732">Signal</keyword>
<reference evidence="7" key="1">
    <citation type="submission" date="2020-01" db="EMBL/GenBank/DDBJ databases">
        <title>Development of genomics and gene disruption for Polysphondylium violaceum indicates a role for the polyketide synthase stlB in stalk morphogenesis.</title>
        <authorList>
            <person name="Narita B."/>
            <person name="Kawabe Y."/>
            <person name="Kin K."/>
            <person name="Saito T."/>
            <person name="Gibbs R."/>
            <person name="Kuspa A."/>
            <person name="Muzny D."/>
            <person name="Queller D."/>
            <person name="Richards S."/>
            <person name="Strassman J."/>
            <person name="Sucgang R."/>
            <person name="Worley K."/>
            <person name="Schaap P."/>
        </authorList>
    </citation>
    <scope>NUCLEOTIDE SEQUENCE</scope>
    <source>
        <strain evidence="7">QSvi11</strain>
    </source>
</reference>
<evidence type="ECO:0000259" key="6">
    <source>
        <dbReference type="Pfam" id="PF25820"/>
    </source>
</evidence>
<dbReference type="Pfam" id="PF25820">
    <property type="entry name" value="DUF7949"/>
    <property type="match status" value="1"/>
</dbReference>
<evidence type="ECO:0000256" key="1">
    <source>
        <dbReference type="SAM" id="Phobius"/>
    </source>
</evidence>
<evidence type="ECO:0000313" key="7">
    <source>
        <dbReference type="EMBL" id="KAF2076262.1"/>
    </source>
</evidence>
<dbReference type="PANTHER" id="PTHR31378:SF29">
    <property type="entry name" value="EGF-LIKE DOMAIN-CONTAINING PROTEIN-RELATED"/>
    <property type="match status" value="1"/>
</dbReference>
<keyword evidence="1" id="KW-0472">Membrane</keyword>
<name>A0A8J4V6X1_9MYCE</name>
<gene>
    <name evidence="7" type="ORF">CYY_002440</name>
</gene>
<keyword evidence="8" id="KW-1185">Reference proteome</keyword>
<dbReference type="InterPro" id="IPR054484">
    <property type="entry name" value="ComC_SSD"/>
</dbReference>
<feature type="domain" description="DUF7949" evidence="6">
    <location>
        <begin position="1018"/>
        <end position="1050"/>
    </location>
</feature>
<keyword evidence="1" id="KW-0812">Transmembrane</keyword>
<dbReference type="Pfam" id="PF23033">
    <property type="entry name" value="DUF7034"/>
    <property type="match status" value="1"/>
</dbReference>
<comment type="caution">
    <text evidence="7">The sequence shown here is derived from an EMBL/GenBank/DDBJ whole genome shotgun (WGS) entry which is preliminary data.</text>
</comment>
<dbReference type="OrthoDB" id="20820at2759"/>
<evidence type="ECO:0000259" key="4">
    <source>
        <dbReference type="Pfam" id="PF23033"/>
    </source>
</evidence>
<evidence type="ECO:0008006" key="9">
    <source>
        <dbReference type="Google" id="ProtNLM"/>
    </source>
</evidence>
<proteinExistence type="predicted"/>
<dbReference type="PANTHER" id="PTHR31378">
    <property type="entry name" value="EGF-LIKE DOMAIN-CONTAINING PROTEIN-RELATED-RELATED"/>
    <property type="match status" value="1"/>
</dbReference>
<evidence type="ECO:0000259" key="3">
    <source>
        <dbReference type="Pfam" id="PF22933"/>
    </source>
</evidence>
<feature type="signal peptide" evidence="2">
    <location>
        <begin position="1"/>
        <end position="16"/>
    </location>
</feature>
<dbReference type="EMBL" id="AJWJ01000067">
    <property type="protein sequence ID" value="KAF2076262.1"/>
    <property type="molecule type" value="Genomic_DNA"/>
</dbReference>
<feature type="domain" description="DUF7035" evidence="5">
    <location>
        <begin position="649"/>
        <end position="773"/>
    </location>
</feature>
<feature type="domain" description="ComC supersandwich" evidence="3">
    <location>
        <begin position="1056"/>
        <end position="1262"/>
    </location>
</feature>
<evidence type="ECO:0000313" key="8">
    <source>
        <dbReference type="Proteomes" id="UP000695562"/>
    </source>
</evidence>
<dbReference type="Pfam" id="PF22933">
    <property type="entry name" value="ComC_SSD"/>
    <property type="match status" value="1"/>
</dbReference>
<feature type="domain" description="DUF7034" evidence="4">
    <location>
        <begin position="787"/>
        <end position="913"/>
    </location>
</feature>
<dbReference type="InterPro" id="IPR057709">
    <property type="entry name" value="DUF7949"/>
</dbReference>
<dbReference type="InterPro" id="IPR055463">
    <property type="entry name" value="DUF7035"/>
</dbReference>
<organism evidence="7 8">
    <name type="scientific">Polysphondylium violaceum</name>
    <dbReference type="NCBI Taxonomy" id="133409"/>
    <lineage>
        <taxon>Eukaryota</taxon>
        <taxon>Amoebozoa</taxon>
        <taxon>Evosea</taxon>
        <taxon>Eumycetozoa</taxon>
        <taxon>Dictyostelia</taxon>
        <taxon>Dictyosteliales</taxon>
        <taxon>Dictyosteliaceae</taxon>
        <taxon>Polysphondylium</taxon>
    </lineage>
</organism>
<sequence>MKFIIIFIIFLSIVYSLEIKNYQYNEAKNNYYPYNGVCTKTLYIMVNSTGDTGNTTLGLSATVTSNILVSSFDRVFFYKTTVQVPSLNGIGYIDLSYFPPNGITQTFFNFTSYICPNQLPPLQIEHIPKFYPQLDLFGKSILAGKFKYDHFMQLNFQNYGLELVEPSFTLFPSDIAYNILKGPSLSIALIDSYGQAFPYNINTFVNSSYNLESITNLVAPSSCINVPYYHSYLTFRVDSVNNLYDLRADNGQVSGAKILLPIYGNPSNATYLMIGHNPDLSTPQTFYLYSFKSSTMAWENINSMTCTYKGFSVLPGLVSTTLSLKNVNIVRITVKATIFEGTYYLKREYSVDKTSVINAQYPFGVMGSDPLLMDFAFLFPTSNDLNAPYIVSFKKQYTNIQAQSNLNIGTVVSEPLPEMNSFEIQEGASEYIFTISAQQQSPNGYISMISITFDINRINLEILPRHLVAGTLSKGIFRRSFSKRELNNAIGNMVVSIYNHRLQVVNFESYQLFNKYGGVIPTNPNTMPAWPSFISDIYFKINDVNVTLGPVENSIYISLNSLKHDYVLSFTPNFNLHFKKYNNGPYLDEKTYFSVWDKIADCYRIDFTIPAKRFTGVIGYKIDPLNVDNVRLYNGFFSKSELRVVSENADMLTPVVTGVVVLPSQNVDVSTNTQISFLITIYDPSGFKEGLFTIKSNMDLQGYNFTITYANATAGDEQSSSYLLVIPIKPTDVAQKFYIAYARLEDKIGNVGIYPSYDDVSPLMDFDITTLPTIQTVALTPTDKTAPVVSLLKFTPDIINETTTSITFEFTVNEEDNGSGISLRHLPNIYLTSMHFEVLGNVCSIVTTHQDLNGINTLVTYKCVINIPGGYGAPLPVLISIYNIYDNVMNKRGYTAKELSDISLPYKIDSVINTYPILLSLTPITTSNQKVTIQGQRFGIDSSSTSIKVIQSNGNSYLINEFVLFTWDMIITDKINSFDGNNVGIQLFVDGVASDIYQLTVNIPPEIDPTSNENTMQCSLDSQCGGSTQGTCKNGYCVCISPYYGIDCTLKLVNNSTTSVDPGKPNVVIEYSTLSSLVSIYALREVDNNGQIVYETKFQNWNYSNSDNVFIYSTIVQTTEIKVTVEKYDQITNVTFAGTSIVMQPNSIKYTIDIGPYQFKSQLNILELVMKAEIESNDKDSCSINDSASDQEVDYCRVQINDVSLYGRFIRRGILDSRIRSISNKISSDTSIQTTNSTNSFIAINIPFYQRFVRIDPDFSVLIDSRSANTKQGSICAPETLKSNGLTAAQIVGIAIGSAVFLLILIAAVIFVIQKRSIKLRVFYFKAKRHL</sequence>
<keyword evidence="1" id="KW-1133">Transmembrane helix</keyword>
<dbReference type="Pfam" id="PF23034">
    <property type="entry name" value="DUF7035"/>
    <property type="match status" value="1"/>
</dbReference>
<dbReference type="InterPro" id="IPR055462">
    <property type="entry name" value="DUF7034"/>
</dbReference>
<protein>
    <recommendedName>
        <fullName evidence="9">EGF-like domain-containing protein</fullName>
    </recommendedName>
</protein>
<evidence type="ECO:0000259" key="5">
    <source>
        <dbReference type="Pfam" id="PF23034"/>
    </source>
</evidence>
<feature type="chain" id="PRO_5035310588" description="EGF-like domain-containing protein" evidence="2">
    <location>
        <begin position="17"/>
        <end position="1331"/>
    </location>
</feature>
<accession>A0A8J4V6X1</accession>
<feature type="transmembrane region" description="Helical" evidence="1">
    <location>
        <begin position="1291"/>
        <end position="1313"/>
    </location>
</feature>
<evidence type="ECO:0000256" key="2">
    <source>
        <dbReference type="SAM" id="SignalP"/>
    </source>
</evidence>
<dbReference type="Proteomes" id="UP000695562">
    <property type="component" value="Unassembled WGS sequence"/>
</dbReference>